<evidence type="ECO:0000313" key="5">
    <source>
        <dbReference type="Proteomes" id="UP000801428"/>
    </source>
</evidence>
<keyword evidence="5" id="KW-1185">Reference proteome</keyword>
<dbReference type="Gene3D" id="3.40.50.620">
    <property type="entry name" value="HUPs"/>
    <property type="match status" value="1"/>
</dbReference>
<dbReference type="Pfam" id="PF10288">
    <property type="entry name" value="CTU2"/>
    <property type="match status" value="1"/>
</dbReference>
<reference evidence="4" key="1">
    <citation type="submission" date="2019-04" db="EMBL/GenBank/DDBJ databases">
        <title>Sequencing of skin fungus with MAO and IRED activity.</title>
        <authorList>
            <person name="Marsaioli A.J."/>
            <person name="Bonatto J.M.C."/>
            <person name="Reis Junior O."/>
        </authorList>
    </citation>
    <scope>NUCLEOTIDE SEQUENCE</scope>
    <source>
        <strain evidence="4">30M1</strain>
    </source>
</reference>
<dbReference type="EMBL" id="SWKU01000024">
    <property type="protein sequence ID" value="KAF2997091.1"/>
    <property type="molecule type" value="Genomic_DNA"/>
</dbReference>
<dbReference type="PANTHER" id="PTHR20882:SF14">
    <property type="entry name" value="CYTOPLASMIC TRNA 2-THIOLATION PROTEIN 2"/>
    <property type="match status" value="1"/>
</dbReference>
<dbReference type="GO" id="GO:0016783">
    <property type="term" value="F:sulfurtransferase activity"/>
    <property type="evidence" value="ECO:0007669"/>
    <property type="project" value="TreeGrafter"/>
</dbReference>
<comment type="pathway">
    <text evidence="3">tRNA modification; 5-methoxycarbonylmethyl-2-thiouridine-tRNA biosynthesis.</text>
</comment>
<keyword evidence="1 3" id="KW-0963">Cytoplasm</keyword>
<evidence type="ECO:0000256" key="3">
    <source>
        <dbReference type="HAMAP-Rule" id="MF_03054"/>
    </source>
</evidence>
<comment type="caution">
    <text evidence="4">The sequence shown here is derived from an EMBL/GenBank/DDBJ whole genome shotgun (WGS) entry which is preliminary data.</text>
</comment>
<proteinExistence type="inferred from homology"/>
<dbReference type="GO" id="GO:0002143">
    <property type="term" value="P:tRNA wobble position uridine thiolation"/>
    <property type="evidence" value="ECO:0007669"/>
    <property type="project" value="TreeGrafter"/>
</dbReference>
<evidence type="ECO:0000256" key="2">
    <source>
        <dbReference type="ARBA" id="ARBA00022694"/>
    </source>
</evidence>
<dbReference type="GO" id="GO:0032447">
    <property type="term" value="P:protein urmylation"/>
    <property type="evidence" value="ECO:0007669"/>
    <property type="project" value="UniProtKB-UniRule"/>
</dbReference>
<dbReference type="GO" id="GO:0016779">
    <property type="term" value="F:nucleotidyltransferase activity"/>
    <property type="evidence" value="ECO:0007669"/>
    <property type="project" value="UniProtKB-UniRule"/>
</dbReference>
<organism evidence="4 5">
    <name type="scientific">Curvularia kusanoi</name>
    <name type="common">Cochliobolus kusanoi</name>
    <dbReference type="NCBI Taxonomy" id="90978"/>
    <lineage>
        <taxon>Eukaryota</taxon>
        <taxon>Fungi</taxon>
        <taxon>Dikarya</taxon>
        <taxon>Ascomycota</taxon>
        <taxon>Pezizomycotina</taxon>
        <taxon>Dothideomycetes</taxon>
        <taxon>Pleosporomycetidae</taxon>
        <taxon>Pleosporales</taxon>
        <taxon>Pleosporineae</taxon>
        <taxon>Pleosporaceae</taxon>
        <taxon>Curvularia</taxon>
    </lineage>
</organism>
<dbReference type="OrthoDB" id="25129at2759"/>
<dbReference type="GO" id="GO:0000049">
    <property type="term" value="F:tRNA binding"/>
    <property type="evidence" value="ECO:0007669"/>
    <property type="project" value="InterPro"/>
</dbReference>
<dbReference type="AlphaFoldDB" id="A0A9P4T8H1"/>
<dbReference type="HAMAP" id="MF_03054">
    <property type="entry name" value="CTU2"/>
    <property type="match status" value="1"/>
</dbReference>
<gene>
    <name evidence="3 4" type="primary">NCS2</name>
    <name evidence="3" type="synonym">CTU2</name>
    <name evidence="4" type="ORF">E8E13_003263</name>
</gene>
<comment type="similarity">
    <text evidence="3">Belongs to the CTU2/NCS2 family.</text>
</comment>
<dbReference type="GO" id="GO:0005829">
    <property type="term" value="C:cytosol"/>
    <property type="evidence" value="ECO:0007669"/>
    <property type="project" value="TreeGrafter"/>
</dbReference>
<dbReference type="PANTHER" id="PTHR20882">
    <property type="entry name" value="CYTOPLASMIC TRNA 2-THIOLATION PROTEIN 2"/>
    <property type="match status" value="1"/>
</dbReference>
<sequence length="376" mass="41219">MPGKTTDDAAEQLCKRCNESPSVLVVRLEPLCQQCFARYVHTKAIKRLETFRVNFHTNEERKVLLPLSFGVSSTTLLHILDLHLKTQMSKTGRTGFALSIVAIGDVQGTLPTADLLDSVRKQYPGYEYADLPLHDVFRLVSHDAALRDLIPGSVEGSPPTTQDQLAQLINSLTSATARADVLSTLRTRLIVEHAKRAGCQSILWGDSTTTLAEKTLAETCKGRGFSLPWQVTDGKSPTGVYFHYPLRDVLKKELVSYIDLAESGLSSLVHEPSPGATQASTSSKNTTIDDLMKQYFESVEENFPSIVSNVVRTSGKLQVPAGAEFDPRCDLCDMPVPGGRFGIHGWGGYQQDDIESSQNTSKNICYGCTRSLPQIA</sequence>
<comment type="subcellular location">
    <subcellularLocation>
        <location evidence="3">Cytoplasm</location>
    </subcellularLocation>
</comment>
<comment type="function">
    <text evidence="3">Plays a central role in 2-thiolation of mcm(5)S(2)U at tRNA wobble positions of tRNA(Lys), tRNA(Glu) and tRNA(Gln). May act by forming a heterodimer with NCS6 that ligates sulfur from thiocarboxylated URM1 onto the uridine of tRNAs at wobble position. Prior mcm(5) tRNA modification by the elongator complex is required for 2-thiolation. May also be involved in protein urmylation.</text>
</comment>
<name>A0A9P4T8H1_CURKU</name>
<dbReference type="InterPro" id="IPR014729">
    <property type="entry name" value="Rossmann-like_a/b/a_fold"/>
</dbReference>
<keyword evidence="2 3" id="KW-0819">tRNA processing</keyword>
<dbReference type="InterPro" id="IPR019407">
    <property type="entry name" value="CTU2"/>
</dbReference>
<protein>
    <recommendedName>
        <fullName evidence="3">Cytoplasmic tRNA 2-thiolation protein 2</fullName>
    </recommendedName>
</protein>
<accession>A0A9P4T8H1</accession>
<dbReference type="SUPFAM" id="SSF52402">
    <property type="entry name" value="Adenine nucleotide alpha hydrolases-like"/>
    <property type="match status" value="1"/>
</dbReference>
<evidence type="ECO:0000256" key="1">
    <source>
        <dbReference type="ARBA" id="ARBA00022490"/>
    </source>
</evidence>
<evidence type="ECO:0000313" key="4">
    <source>
        <dbReference type="EMBL" id="KAF2997091.1"/>
    </source>
</evidence>
<dbReference type="Proteomes" id="UP000801428">
    <property type="component" value="Unassembled WGS sequence"/>
</dbReference>